<reference evidence="1" key="1">
    <citation type="submission" date="2023-01" db="EMBL/GenBank/DDBJ databases">
        <title>The genome sequence of Kordiimonadaceae bacterium 6D33.</title>
        <authorList>
            <person name="Liu Y."/>
        </authorList>
    </citation>
    <scope>NUCLEOTIDE SEQUENCE</scope>
    <source>
        <strain evidence="1">6D33</strain>
    </source>
</reference>
<evidence type="ECO:0000313" key="1">
    <source>
        <dbReference type="EMBL" id="WCL54583.1"/>
    </source>
</evidence>
<dbReference type="InterPro" id="IPR045502">
    <property type="entry name" value="DUF6489"/>
</dbReference>
<keyword evidence="2" id="KW-1185">Reference proteome</keyword>
<protein>
    <submittedName>
        <fullName evidence="1">DUF6489 family protein</fullName>
    </submittedName>
</protein>
<name>A0AAF0BHS9_9PROT</name>
<dbReference type="AlphaFoldDB" id="A0AAF0BHS9"/>
<dbReference type="RefSeq" id="WP_289504302.1">
    <property type="nucleotide sequence ID" value="NZ_CP116805.1"/>
</dbReference>
<proteinExistence type="predicted"/>
<sequence>MKITIDIDCTPEEARTFFGLPDVRPLNDAVMDEMKRRIEKGFDAEDIDKAIKLWMGGANTGLGEFQKSMWNMMSGMAGTQDTSKDK</sequence>
<organism evidence="1 2">
    <name type="scientific">Gimibacter soli</name>
    <dbReference type="NCBI Taxonomy" id="3024400"/>
    <lineage>
        <taxon>Bacteria</taxon>
        <taxon>Pseudomonadati</taxon>
        <taxon>Pseudomonadota</taxon>
        <taxon>Alphaproteobacteria</taxon>
        <taxon>Kordiimonadales</taxon>
        <taxon>Temperatibacteraceae</taxon>
        <taxon>Gimibacter</taxon>
    </lineage>
</organism>
<gene>
    <name evidence="1" type="ORF">PH603_02275</name>
</gene>
<dbReference type="Pfam" id="PF20099">
    <property type="entry name" value="DUF6489"/>
    <property type="match status" value="1"/>
</dbReference>
<accession>A0AAF0BHS9</accession>
<dbReference type="EMBL" id="CP116805">
    <property type="protein sequence ID" value="WCL54583.1"/>
    <property type="molecule type" value="Genomic_DNA"/>
</dbReference>
<evidence type="ECO:0000313" key="2">
    <source>
        <dbReference type="Proteomes" id="UP001217500"/>
    </source>
</evidence>
<dbReference type="Proteomes" id="UP001217500">
    <property type="component" value="Chromosome"/>
</dbReference>
<dbReference type="KEGG" id="gso:PH603_02275"/>